<dbReference type="PROSITE" id="PS51093">
    <property type="entry name" value="PTS_EIIA_TYPE_1"/>
    <property type="match status" value="1"/>
</dbReference>
<dbReference type="EMBL" id="JALQCY010000003">
    <property type="protein sequence ID" value="MCK9794643.1"/>
    <property type="molecule type" value="Genomic_DNA"/>
</dbReference>
<keyword evidence="3 8" id="KW-0762">Sugar transport</keyword>
<comment type="subcellular location">
    <subcellularLocation>
        <location evidence="1">Cytoplasm</location>
    </subcellularLocation>
</comment>
<evidence type="ECO:0000256" key="4">
    <source>
        <dbReference type="ARBA" id="ARBA00022679"/>
    </source>
</evidence>
<name>A0ABT0J5A5_9MICO</name>
<dbReference type="Gene3D" id="2.70.70.10">
    <property type="entry name" value="Glucose Permease (Domain IIA)"/>
    <property type="match status" value="1"/>
</dbReference>
<keyword evidence="5" id="KW-0598">Phosphotransferase system</keyword>
<evidence type="ECO:0000313" key="9">
    <source>
        <dbReference type="Proteomes" id="UP001651050"/>
    </source>
</evidence>
<evidence type="ECO:0000256" key="2">
    <source>
        <dbReference type="ARBA" id="ARBA00022448"/>
    </source>
</evidence>
<feature type="domain" description="PTS EIIA type-1" evidence="7">
    <location>
        <begin position="22"/>
        <end position="127"/>
    </location>
</feature>
<protein>
    <submittedName>
        <fullName evidence="8">PTS glucose transporter subunit IIA</fullName>
    </submittedName>
</protein>
<dbReference type="SUPFAM" id="SSF51261">
    <property type="entry name" value="Duplicated hybrid motif"/>
    <property type="match status" value="1"/>
</dbReference>
<accession>A0ABT0J5A5</accession>
<organism evidence="8 9">
    <name type="scientific">Isoptericola peretonis</name>
    <dbReference type="NCBI Taxonomy" id="2918523"/>
    <lineage>
        <taxon>Bacteria</taxon>
        <taxon>Bacillati</taxon>
        <taxon>Actinomycetota</taxon>
        <taxon>Actinomycetes</taxon>
        <taxon>Micrococcales</taxon>
        <taxon>Promicromonosporaceae</taxon>
        <taxon>Isoptericola</taxon>
    </lineage>
</organism>
<keyword evidence="2" id="KW-0813">Transport</keyword>
<keyword evidence="9" id="KW-1185">Reference proteome</keyword>
<dbReference type="InterPro" id="IPR001127">
    <property type="entry name" value="PTS_EIIA_1_perm"/>
</dbReference>
<dbReference type="Proteomes" id="UP001651050">
    <property type="component" value="Unassembled WGS sequence"/>
</dbReference>
<proteinExistence type="predicted"/>
<dbReference type="PANTHER" id="PTHR45008">
    <property type="entry name" value="PTS SYSTEM GLUCOSE-SPECIFIC EIIA COMPONENT"/>
    <property type="match status" value="1"/>
</dbReference>
<reference evidence="8 9" key="1">
    <citation type="submission" date="2022-02" db="EMBL/GenBank/DDBJ databases">
        <title>The car tank lid bacteriome: a reservoir of bacteria with potential in bioremediation of fuel.</title>
        <authorList>
            <person name="Vidal-Verdu A."/>
            <person name="Gomez-Martinez D."/>
            <person name="Latorre-Perez A."/>
            <person name="Pereto J."/>
            <person name="Porcar M."/>
        </authorList>
    </citation>
    <scope>NUCLEOTIDE SEQUENCE [LARGE SCALE GENOMIC DNA]</scope>
    <source>
        <strain evidence="8 9">4D.3</strain>
    </source>
</reference>
<evidence type="ECO:0000256" key="6">
    <source>
        <dbReference type="ARBA" id="ARBA00022777"/>
    </source>
</evidence>
<sequence length="153" mass="15575">MTALTVLAPVSGTVVDVSDVDDPVFSAGLVGPGLAIEPDGVQGTEAVAPITGTIVKLHPHAFVVQHDDGRAVLVHLGIDTVKLGGEGFTTHASEGDVVQRGTVLVSWDPAAVREGGRSAVCPVVALEAKPDDVDSLALVGTTITHGEDLLTWG</sequence>
<gene>
    <name evidence="8" type="ORF">M1843_12885</name>
</gene>
<dbReference type="RefSeq" id="WP_416344478.1">
    <property type="nucleotide sequence ID" value="NZ_JALQCY010000003.1"/>
</dbReference>
<dbReference type="NCBIfam" id="TIGR00830">
    <property type="entry name" value="PTBA"/>
    <property type="match status" value="1"/>
</dbReference>
<dbReference type="PANTHER" id="PTHR45008:SF1">
    <property type="entry name" value="PTS SYSTEM GLUCOSE-SPECIFIC EIIA COMPONENT"/>
    <property type="match status" value="1"/>
</dbReference>
<comment type="caution">
    <text evidence="8">The sequence shown here is derived from an EMBL/GenBank/DDBJ whole genome shotgun (WGS) entry which is preliminary data.</text>
</comment>
<keyword evidence="4" id="KW-0808">Transferase</keyword>
<evidence type="ECO:0000259" key="7">
    <source>
        <dbReference type="PROSITE" id="PS51093"/>
    </source>
</evidence>
<evidence type="ECO:0000313" key="8">
    <source>
        <dbReference type="EMBL" id="MCK9794643.1"/>
    </source>
</evidence>
<dbReference type="InterPro" id="IPR050890">
    <property type="entry name" value="PTS_EIIA_component"/>
</dbReference>
<evidence type="ECO:0000256" key="3">
    <source>
        <dbReference type="ARBA" id="ARBA00022597"/>
    </source>
</evidence>
<dbReference type="Pfam" id="PF00358">
    <property type="entry name" value="PTS_EIIA_1"/>
    <property type="match status" value="1"/>
</dbReference>
<keyword evidence="6" id="KW-0418">Kinase</keyword>
<evidence type="ECO:0000256" key="5">
    <source>
        <dbReference type="ARBA" id="ARBA00022683"/>
    </source>
</evidence>
<dbReference type="InterPro" id="IPR011055">
    <property type="entry name" value="Dup_hybrid_motif"/>
</dbReference>
<dbReference type="PROSITE" id="PS00371">
    <property type="entry name" value="PTS_EIIA_TYPE_1_HIS"/>
    <property type="match status" value="1"/>
</dbReference>
<evidence type="ECO:0000256" key="1">
    <source>
        <dbReference type="ARBA" id="ARBA00004496"/>
    </source>
</evidence>